<dbReference type="KEGG" id="soe:110787167"/>
<dbReference type="GeneID" id="110787167"/>
<proteinExistence type="inferred from homology"/>
<dbReference type="InterPro" id="IPR001087">
    <property type="entry name" value="GDSL"/>
</dbReference>
<evidence type="ECO:0000313" key="4">
    <source>
        <dbReference type="Proteomes" id="UP000813463"/>
    </source>
</evidence>
<name>A0A9R0JUV9_SPIOL</name>
<feature type="signal peptide" evidence="3">
    <location>
        <begin position="1"/>
        <end position="28"/>
    </location>
</feature>
<gene>
    <name evidence="5" type="primary">LOC110787167</name>
</gene>
<evidence type="ECO:0000256" key="3">
    <source>
        <dbReference type="SAM" id="SignalP"/>
    </source>
</evidence>
<dbReference type="GO" id="GO:0006629">
    <property type="term" value="P:lipid metabolic process"/>
    <property type="evidence" value="ECO:0007669"/>
    <property type="project" value="InterPro"/>
</dbReference>
<protein>
    <submittedName>
        <fullName evidence="5">GDSL esterase/lipase 4-like</fullName>
    </submittedName>
</protein>
<dbReference type="InterPro" id="IPR044552">
    <property type="entry name" value="GLIP1-5/GLL25"/>
</dbReference>
<dbReference type="GO" id="GO:0016298">
    <property type="term" value="F:lipase activity"/>
    <property type="evidence" value="ECO:0000318"/>
    <property type="project" value="GO_Central"/>
</dbReference>
<reference evidence="5" key="2">
    <citation type="submission" date="2025-08" db="UniProtKB">
        <authorList>
            <consortium name="RefSeq"/>
        </authorList>
    </citation>
    <scope>IDENTIFICATION</scope>
    <source>
        <tissue evidence="5">Leaf</tissue>
    </source>
</reference>
<dbReference type="PANTHER" id="PTHR45966">
    <property type="entry name" value="GDSL-LIKE LIPASE/ACYLHYDROLASE"/>
    <property type="match status" value="1"/>
</dbReference>
<dbReference type="InterPro" id="IPR035669">
    <property type="entry name" value="SGNH_plant_lipase-like"/>
</dbReference>
<evidence type="ECO:0000313" key="5">
    <source>
        <dbReference type="RefSeq" id="XP_021847433.1"/>
    </source>
</evidence>
<dbReference type="PANTHER" id="PTHR45966:SF1">
    <property type="entry name" value="GDSL ESTERASE_LIPASE 1-RELATED"/>
    <property type="match status" value="1"/>
</dbReference>
<dbReference type="AlphaFoldDB" id="A0A9R0JUV9"/>
<dbReference type="InterPro" id="IPR036514">
    <property type="entry name" value="SGNH_hydro_sf"/>
</dbReference>
<dbReference type="PROSITE" id="PS01098">
    <property type="entry name" value="LIPASE_GDSL_SER"/>
    <property type="match status" value="1"/>
</dbReference>
<feature type="chain" id="PRO_5040236220" evidence="3">
    <location>
        <begin position="29"/>
        <end position="364"/>
    </location>
</feature>
<dbReference type="RefSeq" id="XP_021847433.1">
    <property type="nucleotide sequence ID" value="XM_021991741.2"/>
</dbReference>
<dbReference type="Gene3D" id="3.40.50.1110">
    <property type="entry name" value="SGNH hydrolase"/>
    <property type="match status" value="1"/>
</dbReference>
<evidence type="ECO:0000256" key="2">
    <source>
        <dbReference type="ARBA" id="ARBA00022729"/>
    </source>
</evidence>
<organism evidence="4 5">
    <name type="scientific">Spinacia oleracea</name>
    <name type="common">Spinach</name>
    <dbReference type="NCBI Taxonomy" id="3562"/>
    <lineage>
        <taxon>Eukaryota</taxon>
        <taxon>Viridiplantae</taxon>
        <taxon>Streptophyta</taxon>
        <taxon>Embryophyta</taxon>
        <taxon>Tracheophyta</taxon>
        <taxon>Spermatophyta</taxon>
        <taxon>Magnoliopsida</taxon>
        <taxon>eudicotyledons</taxon>
        <taxon>Gunneridae</taxon>
        <taxon>Pentapetalae</taxon>
        <taxon>Caryophyllales</taxon>
        <taxon>Chenopodiaceae</taxon>
        <taxon>Chenopodioideae</taxon>
        <taxon>Anserineae</taxon>
        <taxon>Spinacia</taxon>
    </lineage>
</organism>
<dbReference type="Proteomes" id="UP000813463">
    <property type="component" value="Chromosome 1"/>
</dbReference>
<comment type="similarity">
    <text evidence="1">Belongs to the 'GDSL' lipolytic enzyme family.</text>
</comment>
<sequence>MARTTTNILAILAICATILFISPTTSNAQDKNLLFVFGDSLYDGGMTLYNGVEGAGAEFWPYGENYFKRPAGRYTDGRVIPDFLAQYAGLPFLRPYLLPGLNDYTQGINFASASACVLVETRPGTINLARQMDYFVEMAWKLRNRIGELETNKLLSKAVYLFNIGGNDLFSLFETNRGGFPLNPYMKKDYVNQILGNLTSHIYTIYNQGGRKFAFQNIGPLGCMPSMKFMLQYQGSCVEEPVELAKMYNAAFSALVNRLQTRLPGFKYTIYDFHTSLHIRVLNGGRYGFKESEIACCGSGPFNGGFSCQKKGNSFTVCSNPADYLWFDAGHTTDRGNEQFASEFWLGGPNVVAPYNLQSFLAMS</sequence>
<keyword evidence="4" id="KW-1185">Reference proteome</keyword>
<dbReference type="Pfam" id="PF00657">
    <property type="entry name" value="Lipase_GDSL"/>
    <property type="match status" value="1"/>
</dbReference>
<dbReference type="OrthoDB" id="1600564at2759"/>
<dbReference type="CDD" id="cd01837">
    <property type="entry name" value="SGNH_plant_lipase_like"/>
    <property type="match status" value="1"/>
</dbReference>
<dbReference type="SUPFAM" id="SSF52266">
    <property type="entry name" value="SGNH hydrolase"/>
    <property type="match status" value="1"/>
</dbReference>
<accession>A0A9R0JUV9</accession>
<keyword evidence="2 3" id="KW-0732">Signal</keyword>
<reference evidence="4" key="1">
    <citation type="journal article" date="2021" name="Nat. Commun.">
        <title>Genomic analyses provide insights into spinach domestication and the genetic basis of agronomic traits.</title>
        <authorList>
            <person name="Cai X."/>
            <person name="Sun X."/>
            <person name="Xu C."/>
            <person name="Sun H."/>
            <person name="Wang X."/>
            <person name="Ge C."/>
            <person name="Zhang Z."/>
            <person name="Wang Q."/>
            <person name="Fei Z."/>
            <person name="Jiao C."/>
            <person name="Wang Q."/>
        </authorList>
    </citation>
    <scope>NUCLEOTIDE SEQUENCE [LARGE SCALE GENOMIC DNA]</scope>
    <source>
        <strain evidence="4">cv. Varoflay</strain>
    </source>
</reference>
<evidence type="ECO:0000256" key="1">
    <source>
        <dbReference type="ARBA" id="ARBA00008668"/>
    </source>
</evidence>
<dbReference type="InterPro" id="IPR008265">
    <property type="entry name" value="Lipase_GDSL_AS"/>
</dbReference>